<dbReference type="EMBL" id="FJOG01000005">
    <property type="protein sequence ID" value="CZR54483.1"/>
    <property type="molecule type" value="Genomic_DNA"/>
</dbReference>
<dbReference type="AlphaFoldDB" id="A0A1L7WNZ0"/>
<accession>A0A1L7WNZ0</accession>
<name>A0A1L7WNZ0_9HELO</name>
<protein>
    <submittedName>
        <fullName evidence="1">Uncharacterized protein</fullName>
    </submittedName>
</protein>
<sequence>MLVGRHTDSVSVVSSDATIAIIFGLCRNFEAKEQSCFNGTSKSSASPLDTFENLPSDTFEAVGLDRRIREKHDTSDKAGKIWTGG</sequence>
<dbReference type="Proteomes" id="UP000184330">
    <property type="component" value="Unassembled WGS sequence"/>
</dbReference>
<evidence type="ECO:0000313" key="2">
    <source>
        <dbReference type="Proteomes" id="UP000184330"/>
    </source>
</evidence>
<reference evidence="1 2" key="1">
    <citation type="submission" date="2016-03" db="EMBL/GenBank/DDBJ databases">
        <authorList>
            <person name="Ploux O."/>
        </authorList>
    </citation>
    <scope>NUCLEOTIDE SEQUENCE [LARGE SCALE GENOMIC DNA]</scope>
    <source>
        <strain evidence="1 2">UAMH 11012</strain>
    </source>
</reference>
<keyword evidence="2" id="KW-1185">Reference proteome</keyword>
<gene>
    <name evidence="1" type="ORF">PAC_04367</name>
</gene>
<organism evidence="1 2">
    <name type="scientific">Phialocephala subalpina</name>
    <dbReference type="NCBI Taxonomy" id="576137"/>
    <lineage>
        <taxon>Eukaryota</taxon>
        <taxon>Fungi</taxon>
        <taxon>Dikarya</taxon>
        <taxon>Ascomycota</taxon>
        <taxon>Pezizomycotina</taxon>
        <taxon>Leotiomycetes</taxon>
        <taxon>Helotiales</taxon>
        <taxon>Mollisiaceae</taxon>
        <taxon>Phialocephala</taxon>
        <taxon>Phialocephala fortinii species complex</taxon>
    </lineage>
</organism>
<proteinExistence type="predicted"/>
<evidence type="ECO:0000313" key="1">
    <source>
        <dbReference type="EMBL" id="CZR54483.1"/>
    </source>
</evidence>